<dbReference type="Proteomes" id="UP000032180">
    <property type="component" value="Chromosome 10"/>
</dbReference>
<proteinExistence type="predicted"/>
<dbReference type="HOGENOM" id="CLU_1075019_0_0_1"/>
<organism evidence="2 3">
    <name type="scientific">Leersia perrieri</name>
    <dbReference type="NCBI Taxonomy" id="77586"/>
    <lineage>
        <taxon>Eukaryota</taxon>
        <taxon>Viridiplantae</taxon>
        <taxon>Streptophyta</taxon>
        <taxon>Embryophyta</taxon>
        <taxon>Tracheophyta</taxon>
        <taxon>Spermatophyta</taxon>
        <taxon>Magnoliopsida</taxon>
        <taxon>Liliopsida</taxon>
        <taxon>Poales</taxon>
        <taxon>Poaceae</taxon>
        <taxon>BOP clade</taxon>
        <taxon>Oryzoideae</taxon>
        <taxon>Oryzeae</taxon>
        <taxon>Oryzinae</taxon>
        <taxon>Leersia</taxon>
    </lineage>
</organism>
<evidence type="ECO:0000313" key="2">
    <source>
        <dbReference type="EnsemblPlants" id="LPERR10G06300.1"/>
    </source>
</evidence>
<dbReference type="PANTHER" id="PTHR31672">
    <property type="entry name" value="BNACNNG10540D PROTEIN"/>
    <property type="match status" value="1"/>
</dbReference>
<reference evidence="2 3" key="1">
    <citation type="submission" date="2012-08" db="EMBL/GenBank/DDBJ databases">
        <title>Oryza genome evolution.</title>
        <authorList>
            <person name="Wing R.A."/>
        </authorList>
    </citation>
    <scope>NUCLEOTIDE SEQUENCE</scope>
</reference>
<name>A0A0D9XJD2_9ORYZ</name>
<dbReference type="Pfam" id="PF08268">
    <property type="entry name" value="FBA_3"/>
    <property type="match status" value="1"/>
</dbReference>
<keyword evidence="3" id="KW-1185">Reference proteome</keyword>
<dbReference type="STRING" id="77586.A0A0D9XJD2"/>
<dbReference type="NCBIfam" id="TIGR01640">
    <property type="entry name" value="F_box_assoc_1"/>
    <property type="match status" value="1"/>
</dbReference>
<dbReference type="Gramene" id="LPERR10G06300.1">
    <property type="protein sequence ID" value="LPERR10G06300.1"/>
    <property type="gene ID" value="LPERR10G06300"/>
</dbReference>
<dbReference type="InterPro" id="IPR050796">
    <property type="entry name" value="SCF_F-box_component"/>
</dbReference>
<evidence type="ECO:0000259" key="1">
    <source>
        <dbReference type="Pfam" id="PF08268"/>
    </source>
</evidence>
<dbReference type="InterPro" id="IPR013187">
    <property type="entry name" value="F-box-assoc_dom_typ3"/>
</dbReference>
<dbReference type="InterPro" id="IPR017451">
    <property type="entry name" value="F-box-assoc_interact_dom"/>
</dbReference>
<dbReference type="PANTHER" id="PTHR31672:SF13">
    <property type="entry name" value="F-BOX PROTEIN CPR30-LIKE"/>
    <property type="match status" value="1"/>
</dbReference>
<sequence>MNHHHRVDSSLGVGGGEPTFRFAFVRTDHRYLPKRSFYLESRKDGTCKLIGSWDGIICIGVRRNSPPYRAGVVVVNPVSMAYAVVCNPIPDGGEFIAGYAHPDTFTVHLMYCCYKQGKPIFQIIKVGDLHWREIAAERLAAVTDTLSEIGFDKQGINSIVPHGKLHWQLRTSSAQWVVLVFDMVTEEFRSMAAPQCATTLVRGFAVLTGRLWSLVIPESKSLEMWVLEDYHDHEQQSWQVFRVIDMTATTHVIDIAKYF</sequence>
<reference evidence="2" key="3">
    <citation type="submission" date="2015-04" db="UniProtKB">
        <authorList>
            <consortium name="EnsemblPlants"/>
        </authorList>
    </citation>
    <scope>IDENTIFICATION</scope>
</reference>
<reference evidence="3" key="2">
    <citation type="submission" date="2013-12" db="EMBL/GenBank/DDBJ databases">
        <authorList>
            <person name="Yu Y."/>
            <person name="Lee S."/>
            <person name="de Baynast K."/>
            <person name="Wissotski M."/>
            <person name="Liu L."/>
            <person name="Talag J."/>
            <person name="Goicoechea J."/>
            <person name="Angelova A."/>
            <person name="Jetty R."/>
            <person name="Kudrna D."/>
            <person name="Golser W."/>
            <person name="Rivera L."/>
            <person name="Zhang J."/>
            <person name="Wing R."/>
        </authorList>
    </citation>
    <scope>NUCLEOTIDE SEQUENCE</scope>
</reference>
<dbReference type="AlphaFoldDB" id="A0A0D9XJD2"/>
<evidence type="ECO:0000313" key="3">
    <source>
        <dbReference type="Proteomes" id="UP000032180"/>
    </source>
</evidence>
<accession>A0A0D9XJD2</accession>
<feature type="domain" description="F-box associated beta-propeller type 3" evidence="1">
    <location>
        <begin position="52"/>
        <end position="239"/>
    </location>
</feature>
<dbReference type="EnsemblPlants" id="LPERR10G06300.1">
    <property type="protein sequence ID" value="LPERR10G06300.1"/>
    <property type="gene ID" value="LPERR10G06300"/>
</dbReference>
<protein>
    <recommendedName>
        <fullName evidence="1">F-box associated beta-propeller type 3 domain-containing protein</fullName>
    </recommendedName>
</protein>